<dbReference type="GO" id="GO:0009035">
    <property type="term" value="F:type I site-specific deoxyribonuclease activity"/>
    <property type="evidence" value="ECO:0007669"/>
    <property type="project" value="UniProtKB-EC"/>
</dbReference>
<reference evidence="3 4" key="1">
    <citation type="submission" date="2016-06" db="EMBL/GenBank/DDBJ databases">
        <title>Draft Genome Sequence of Tenacibaculum soleae UCD-KL19.</title>
        <authorList>
            <person name="Eisen J.A."/>
            <person name="Coil D.A."/>
            <person name="Lujan K.M."/>
        </authorList>
    </citation>
    <scope>NUCLEOTIDE SEQUENCE [LARGE SCALE GENOMIC DNA]</scope>
    <source>
        <strain evidence="3 4">UCD-KL19</strain>
    </source>
</reference>
<keyword evidence="3" id="KW-0255">Endonuclease</keyword>
<dbReference type="EMBL" id="MAKX01000001">
    <property type="protein sequence ID" value="OCK43880.1"/>
    <property type="molecule type" value="Genomic_DNA"/>
</dbReference>
<dbReference type="Gene3D" id="3.40.50.300">
    <property type="entry name" value="P-loop containing nucleotide triphosphate hydrolases"/>
    <property type="match status" value="2"/>
</dbReference>
<dbReference type="SUPFAM" id="SSF52540">
    <property type="entry name" value="P-loop containing nucleoside triphosphate hydrolases"/>
    <property type="match status" value="2"/>
</dbReference>
<dbReference type="InterPro" id="IPR006935">
    <property type="entry name" value="Helicase/UvrB_N"/>
</dbReference>
<keyword evidence="3" id="KW-0378">Hydrolase</keyword>
<gene>
    <name evidence="3" type="ORF">BA195_04065</name>
</gene>
<name>A0A1B9Y266_9FLAO</name>
<dbReference type="InterPro" id="IPR013670">
    <property type="entry name" value="EcoEI_R_C_dom"/>
</dbReference>
<dbReference type="PROSITE" id="PS51192">
    <property type="entry name" value="HELICASE_ATP_BIND_1"/>
    <property type="match status" value="1"/>
</dbReference>
<dbReference type="CDD" id="cd18032">
    <property type="entry name" value="DEXHc_RE_I_III_res"/>
    <property type="match status" value="1"/>
</dbReference>
<dbReference type="PANTHER" id="PTHR47396">
    <property type="entry name" value="TYPE I RESTRICTION ENZYME ECOKI R PROTEIN"/>
    <property type="match status" value="1"/>
</dbReference>
<dbReference type="PANTHER" id="PTHR47396:SF1">
    <property type="entry name" value="ATP-DEPENDENT HELICASE IRC3-RELATED"/>
    <property type="match status" value="1"/>
</dbReference>
<evidence type="ECO:0000259" key="2">
    <source>
        <dbReference type="PROSITE" id="PS51192"/>
    </source>
</evidence>
<dbReference type="AlphaFoldDB" id="A0A1B9Y266"/>
<organism evidence="3 4">
    <name type="scientific">Tenacibaculum soleae</name>
    <dbReference type="NCBI Taxonomy" id="447689"/>
    <lineage>
        <taxon>Bacteria</taxon>
        <taxon>Pseudomonadati</taxon>
        <taxon>Bacteroidota</taxon>
        <taxon>Flavobacteriia</taxon>
        <taxon>Flavobacteriales</taxon>
        <taxon>Flavobacteriaceae</taxon>
        <taxon>Tenacibaculum</taxon>
    </lineage>
</organism>
<feature type="domain" description="Helicase ATP-binding" evidence="2">
    <location>
        <begin position="389"/>
        <end position="548"/>
    </location>
</feature>
<dbReference type="REBASE" id="171316">
    <property type="entry name" value="TsoKL19ORF4055P"/>
</dbReference>
<dbReference type="GO" id="GO:0005524">
    <property type="term" value="F:ATP binding"/>
    <property type="evidence" value="ECO:0007669"/>
    <property type="project" value="UniProtKB-KW"/>
</dbReference>
<evidence type="ECO:0000313" key="4">
    <source>
        <dbReference type="Proteomes" id="UP000093186"/>
    </source>
</evidence>
<comment type="caution">
    <text evidence="3">The sequence shown here is derived from an EMBL/GenBank/DDBJ whole genome shotgun (WGS) entry which is preliminary data.</text>
</comment>
<dbReference type="InterPro" id="IPR007409">
    <property type="entry name" value="Restrct_endonuc_type1_HsdR_N"/>
</dbReference>
<dbReference type="GO" id="GO:0009307">
    <property type="term" value="P:DNA restriction-modification system"/>
    <property type="evidence" value="ECO:0007669"/>
    <property type="project" value="UniProtKB-KW"/>
</dbReference>
<protein>
    <submittedName>
        <fullName evidence="3">Restriction endonuclease</fullName>
    </submittedName>
</protein>
<dbReference type="CDD" id="cd18799">
    <property type="entry name" value="SF2_C_EcoAI-like"/>
    <property type="match status" value="1"/>
</dbReference>
<dbReference type="OrthoDB" id="9759819at2"/>
<keyword evidence="1" id="KW-0175">Coiled coil</keyword>
<dbReference type="Pfam" id="PF04851">
    <property type="entry name" value="ResIII"/>
    <property type="match status" value="1"/>
</dbReference>
<dbReference type="Pfam" id="PF04313">
    <property type="entry name" value="HSDR_N"/>
    <property type="match status" value="1"/>
</dbReference>
<dbReference type="Pfam" id="PF08463">
    <property type="entry name" value="EcoEI_R_C"/>
    <property type="match status" value="1"/>
</dbReference>
<dbReference type="InterPro" id="IPR014001">
    <property type="entry name" value="Helicase_ATP-bd"/>
</dbReference>
<dbReference type="InterPro" id="IPR027417">
    <property type="entry name" value="P-loop_NTPase"/>
</dbReference>
<dbReference type="GO" id="GO:0003677">
    <property type="term" value="F:DNA binding"/>
    <property type="evidence" value="ECO:0007669"/>
    <property type="project" value="UniProtKB-KW"/>
</dbReference>
<accession>A0A1B9Y266</accession>
<keyword evidence="4" id="KW-1185">Reference proteome</keyword>
<dbReference type="RefSeq" id="WP_068702705.1">
    <property type="nucleotide sequence ID" value="NZ_MAKX01000001.1"/>
</dbReference>
<evidence type="ECO:0000313" key="3">
    <source>
        <dbReference type="EMBL" id="OCK43880.1"/>
    </source>
</evidence>
<dbReference type="InterPro" id="IPR050742">
    <property type="entry name" value="Helicase_Restrict-Modif_Enz"/>
</dbReference>
<keyword evidence="3" id="KW-0540">Nuclease</keyword>
<feature type="coiled-coil region" evidence="1">
    <location>
        <begin position="166"/>
        <end position="203"/>
    </location>
</feature>
<proteinExistence type="predicted"/>
<dbReference type="Proteomes" id="UP000093186">
    <property type="component" value="Unassembled WGS sequence"/>
</dbReference>
<dbReference type="Gene3D" id="3.90.1570.30">
    <property type="match status" value="1"/>
</dbReference>
<dbReference type="STRING" id="447689.BA195_04065"/>
<evidence type="ECO:0000256" key="1">
    <source>
        <dbReference type="SAM" id="Coils"/>
    </source>
</evidence>
<dbReference type="SMART" id="SM00487">
    <property type="entry name" value="DEXDc"/>
    <property type="match status" value="1"/>
</dbReference>
<sequence length="1150" mass="131480">MTNFNFLKEEFPQLYQEAVKAEQYTFKEPKFGALQCRTVLELGVKWLYNNDTEFTMPYDTNLSSLMHHHSFKNSVRPSMFTELNLVRKIGNNAAHGKKVANRQSLATLKAIFSFCVYISKFYSKNDPKISVFEEAIIPLPTNQTAKITTKEFEQKVNEAAAITKKYQEEHEKQKELAKKNELLQQQLQRLEAALQERKTARITTVNLTEDIPQLTPEAETRKLYIDVLLEEAGWKNLQNGKDIEYAVTGMPISTNKSGKGYADYVLWGNNGLPLAVIEAKSTLQEVSKGKHQAKLYADCLEQMHGQRPIIFYTNGYETFIWDDTFYHPREIDGFYTKEELAYLIFQRANREDIRNFKVDTAIAGGNGRVYQLEAVQRVAEALVTTNTNGNLTGKNREALLVMATGSGKTRTACAIIDMLTKNKWAKRVLFLADRNALVKQAKNAFKEHLPHLSGIDLTQEKEDNGTRLVFSTYPTIMNKIDALKNEDGRFYGVGHFDVIIIDEAHRSVYQKYQAIFDYFDAILIGLTATPKKELDYNTYGLFNIEDDNPTFAYELNDAVKQGFLNPPKSYKVPVKFVREGIKYSDLSEKDKAKFEEKFGIQSDSELDVTIDKSSINKFYFNTKTVDVVLDYLMTHGLKVNGGNTIGKTIIFAKNHQHAVFIEKRFYKNYPQYSSHFLRVIDNYESKAQDLLEKFCDDKETLLPQIAVSVDMMDTGVDAPSVLNLVFFKEVKSYAKYWQMVGRGTRLRPNIFAPGKDKEFFLIFDICKNIEFFEANPEGYKSSAQKSITSQVFEAKLNLIMAIRNYHDASKEDDVLAKQYTNELHTSVVNLNPERFEVRKVQATVTKYQHKNAWDNLSVGDISEIITDLSALTNNINTNEIELRFELLMLRFQLALLQQTKAQEKYIGKILDIGNQLYRKRNIPTIAAKITTINNITDVDYWKTVDVATLESIKEELKELIKFLDKDKAKIVYTDFEDVLDSANVEEVDILENYTKLQPYKDRITTFIRKNKSHLVIDKLHKNIPITVAELALLESFIYEETNSTKDQYTNEFGGVSLGKFIRNIIGLDATVANEEFANFVNSKNLNSSQITFITILIDFLTKNGTIDKGLLVKAPFNKSHDNGILGIFENDTSKITKIVSIIDQINVNAG</sequence>
<dbReference type="GO" id="GO:0005829">
    <property type="term" value="C:cytosol"/>
    <property type="evidence" value="ECO:0007669"/>
    <property type="project" value="TreeGrafter"/>
</dbReference>